<gene>
    <name evidence="2" type="ORF">F1559_004449</name>
</gene>
<dbReference type="Proteomes" id="UP000530660">
    <property type="component" value="Unassembled WGS sequence"/>
</dbReference>
<proteinExistence type="predicted"/>
<protein>
    <submittedName>
        <fullName evidence="2">Uncharacterized protein</fullName>
    </submittedName>
</protein>
<sequence>MESSSWDVSSWTSPSESSLPSMTGSGTYFVSCSVEMPLSDDCEKVTKALLADHSWENGLDIQSLEVSSPGVNDVLEHDRAFEAFRSFPVVVTFKEPHPTHGLNLQGNLVDRDETFVRVRRGGRVFKLERASVQEVRLVPAEDGDNL</sequence>
<name>A0A7J7IS02_9RHOD</name>
<evidence type="ECO:0000313" key="3">
    <source>
        <dbReference type="Proteomes" id="UP000530660"/>
    </source>
</evidence>
<dbReference type="AlphaFoldDB" id="A0A7J7IS02"/>
<evidence type="ECO:0000313" key="2">
    <source>
        <dbReference type="EMBL" id="KAF6005327.1"/>
    </source>
</evidence>
<organism evidence="2 3">
    <name type="scientific">Cyanidiococcus yangmingshanensis</name>
    <dbReference type="NCBI Taxonomy" id="2690220"/>
    <lineage>
        <taxon>Eukaryota</taxon>
        <taxon>Rhodophyta</taxon>
        <taxon>Bangiophyceae</taxon>
        <taxon>Cyanidiales</taxon>
        <taxon>Cyanidiaceae</taxon>
        <taxon>Cyanidiococcus</taxon>
    </lineage>
</organism>
<evidence type="ECO:0000256" key="1">
    <source>
        <dbReference type="SAM" id="MobiDB-lite"/>
    </source>
</evidence>
<feature type="region of interest" description="Disordered" evidence="1">
    <location>
        <begin position="1"/>
        <end position="22"/>
    </location>
</feature>
<comment type="caution">
    <text evidence="2">The sequence shown here is derived from an EMBL/GenBank/DDBJ whole genome shotgun (WGS) entry which is preliminary data.</text>
</comment>
<reference evidence="2 3" key="1">
    <citation type="journal article" date="2020" name="J. Phycol.">
        <title>Comparative genome analysis reveals Cyanidiococcus gen. nov., a new extremophilic red algal genus sister to Cyanidioschyzon (Cyanidioschyzonaceae, Rhodophyta).</title>
        <authorList>
            <person name="Liu S.-L."/>
            <person name="Chiang Y.-R."/>
            <person name="Yoon H.S."/>
            <person name="Fu H.-Y."/>
        </authorList>
    </citation>
    <scope>NUCLEOTIDE SEQUENCE [LARGE SCALE GENOMIC DNA]</scope>
    <source>
        <strain evidence="2 3">THAL066</strain>
    </source>
</reference>
<accession>A0A7J7IS02</accession>
<dbReference type="OrthoDB" id="44069at2759"/>
<dbReference type="EMBL" id="VWRR01000001">
    <property type="protein sequence ID" value="KAF6005327.1"/>
    <property type="molecule type" value="Genomic_DNA"/>
</dbReference>
<keyword evidence="3" id="KW-1185">Reference proteome</keyword>